<proteinExistence type="predicted"/>
<reference evidence="1" key="1">
    <citation type="submission" date="2020-03" db="EMBL/GenBank/DDBJ databases">
        <title>The deep terrestrial virosphere.</title>
        <authorList>
            <person name="Holmfeldt K."/>
            <person name="Nilsson E."/>
            <person name="Simone D."/>
            <person name="Lopez-Fernandez M."/>
            <person name="Wu X."/>
            <person name="de Brujin I."/>
            <person name="Lundin D."/>
            <person name="Andersson A."/>
            <person name="Bertilsson S."/>
            <person name="Dopson M."/>
        </authorList>
    </citation>
    <scope>NUCLEOTIDE SEQUENCE</scope>
    <source>
        <strain evidence="2">MM415A00473</strain>
        <strain evidence="1">MM415B00199</strain>
    </source>
</reference>
<evidence type="ECO:0000313" key="1">
    <source>
        <dbReference type="EMBL" id="QJA67614.1"/>
    </source>
</evidence>
<evidence type="ECO:0008006" key="3">
    <source>
        <dbReference type="Google" id="ProtNLM"/>
    </source>
</evidence>
<dbReference type="EMBL" id="MT141573">
    <property type="protein sequence ID" value="QJA67614.1"/>
    <property type="molecule type" value="Genomic_DNA"/>
</dbReference>
<protein>
    <recommendedName>
        <fullName evidence="3">AP2/ERF domain-containing protein</fullName>
    </recommendedName>
</protein>
<evidence type="ECO:0000313" key="2">
    <source>
        <dbReference type="EMBL" id="QJA81911.1"/>
    </source>
</evidence>
<dbReference type="EMBL" id="MT142474">
    <property type="protein sequence ID" value="QJA81911.1"/>
    <property type="molecule type" value="Genomic_DNA"/>
</dbReference>
<accession>A0A6M3JCB1</accession>
<sequence>MDTLITVEYGKSSRLYKVWAAMKQRCLNSKNKNYGRYGGRGITVCSDWMKFEPFQEWALSHGYSMGLTIERVKNDKGYAPENCEWRTRQDQAINRDFAPSQSGARGVSWHKHLCKWYARVIYKRKVAYAEYFDNFTEAVHAVERQRNIIFH</sequence>
<gene>
    <name evidence="2" type="ORF">MM415A00473_0005</name>
    <name evidence="1" type="ORF">MM415B00199_0069</name>
</gene>
<name>A0A6M3JCB1_9ZZZZ</name>
<organism evidence="1">
    <name type="scientific">viral metagenome</name>
    <dbReference type="NCBI Taxonomy" id="1070528"/>
    <lineage>
        <taxon>unclassified sequences</taxon>
        <taxon>metagenomes</taxon>
        <taxon>organismal metagenomes</taxon>
    </lineage>
</organism>
<dbReference type="AlphaFoldDB" id="A0A6M3JCB1"/>